<sequence>MSELATDKTEWPEKPLASNIKPFIDTFFDILDNNTEDAGERLAKEIFATDGYFGTASKGYTGSEEIAGCCGDRWAMVKNRAHYIDKVYTCNEEGSDLLMIGHSSQDLKIADIHYEGELIARMILEKVGTPNMRIKYFRVWGDSGPLMKLLGEKGIKT</sequence>
<evidence type="ECO:0000313" key="2">
    <source>
        <dbReference type="Proteomes" id="UP000250266"/>
    </source>
</evidence>
<name>A0A8E2E7B0_9PEZI</name>
<dbReference type="OrthoDB" id="3468019at2759"/>
<reference evidence="1 2" key="1">
    <citation type="journal article" date="2016" name="Nat. Commun.">
        <title>Ectomycorrhizal ecology is imprinted in the genome of the dominant symbiotic fungus Cenococcum geophilum.</title>
        <authorList>
            <consortium name="DOE Joint Genome Institute"/>
            <person name="Peter M."/>
            <person name="Kohler A."/>
            <person name="Ohm R.A."/>
            <person name="Kuo A."/>
            <person name="Krutzmann J."/>
            <person name="Morin E."/>
            <person name="Arend M."/>
            <person name="Barry K.W."/>
            <person name="Binder M."/>
            <person name="Choi C."/>
            <person name="Clum A."/>
            <person name="Copeland A."/>
            <person name="Grisel N."/>
            <person name="Haridas S."/>
            <person name="Kipfer T."/>
            <person name="LaButti K."/>
            <person name="Lindquist E."/>
            <person name="Lipzen A."/>
            <person name="Maire R."/>
            <person name="Meier B."/>
            <person name="Mihaltcheva S."/>
            <person name="Molinier V."/>
            <person name="Murat C."/>
            <person name="Poggeler S."/>
            <person name="Quandt C.A."/>
            <person name="Sperisen C."/>
            <person name="Tritt A."/>
            <person name="Tisserant E."/>
            <person name="Crous P.W."/>
            <person name="Henrissat B."/>
            <person name="Nehls U."/>
            <person name="Egli S."/>
            <person name="Spatafora J.W."/>
            <person name="Grigoriev I.V."/>
            <person name="Martin F.M."/>
        </authorList>
    </citation>
    <scope>NUCLEOTIDE SEQUENCE [LARGE SCALE GENOMIC DNA]</scope>
    <source>
        <strain evidence="1 2">CBS 459.81</strain>
    </source>
</reference>
<accession>A0A8E2E7B0</accession>
<dbReference type="AlphaFoldDB" id="A0A8E2E7B0"/>
<gene>
    <name evidence="1" type="ORF">K432DRAFT_332005</name>
</gene>
<evidence type="ECO:0008006" key="3">
    <source>
        <dbReference type="Google" id="ProtNLM"/>
    </source>
</evidence>
<dbReference type="EMBL" id="KV745057">
    <property type="protein sequence ID" value="OCK78476.1"/>
    <property type="molecule type" value="Genomic_DNA"/>
</dbReference>
<dbReference type="Proteomes" id="UP000250266">
    <property type="component" value="Unassembled WGS sequence"/>
</dbReference>
<keyword evidence="2" id="KW-1185">Reference proteome</keyword>
<protein>
    <recommendedName>
        <fullName evidence="3">SnoaL-like domain-containing protein</fullName>
    </recommendedName>
</protein>
<evidence type="ECO:0000313" key="1">
    <source>
        <dbReference type="EMBL" id="OCK78476.1"/>
    </source>
</evidence>
<organism evidence="1 2">
    <name type="scientific">Lepidopterella palustris CBS 459.81</name>
    <dbReference type="NCBI Taxonomy" id="1314670"/>
    <lineage>
        <taxon>Eukaryota</taxon>
        <taxon>Fungi</taxon>
        <taxon>Dikarya</taxon>
        <taxon>Ascomycota</taxon>
        <taxon>Pezizomycotina</taxon>
        <taxon>Dothideomycetes</taxon>
        <taxon>Pleosporomycetidae</taxon>
        <taxon>Mytilinidiales</taxon>
        <taxon>Argynnaceae</taxon>
        <taxon>Lepidopterella</taxon>
    </lineage>
</organism>
<proteinExistence type="predicted"/>